<dbReference type="InterPro" id="IPR009057">
    <property type="entry name" value="Homeodomain-like_sf"/>
</dbReference>
<dbReference type="Gene3D" id="1.10.357.10">
    <property type="entry name" value="Tetracycline Repressor, domain 2"/>
    <property type="match status" value="1"/>
</dbReference>
<evidence type="ECO:0000256" key="4">
    <source>
        <dbReference type="ARBA" id="ARBA00023163"/>
    </source>
</evidence>
<dbReference type="Pfam" id="PF13977">
    <property type="entry name" value="TetR_C_6"/>
    <property type="match status" value="1"/>
</dbReference>
<dbReference type="Proteomes" id="UP001165283">
    <property type="component" value="Unassembled WGS sequence"/>
</dbReference>
<dbReference type="InterPro" id="IPR001647">
    <property type="entry name" value="HTH_TetR"/>
</dbReference>
<dbReference type="PRINTS" id="PR00455">
    <property type="entry name" value="HTHTETR"/>
</dbReference>
<evidence type="ECO:0000256" key="5">
    <source>
        <dbReference type="PROSITE-ProRule" id="PRU00335"/>
    </source>
</evidence>
<dbReference type="PROSITE" id="PS50977">
    <property type="entry name" value="HTH_TETR_2"/>
    <property type="match status" value="1"/>
</dbReference>
<dbReference type="PANTHER" id="PTHR30055:SF219">
    <property type="entry name" value="TRANSCRIPTIONAL REGULATORY PROTEIN"/>
    <property type="match status" value="1"/>
</dbReference>
<evidence type="ECO:0000313" key="7">
    <source>
        <dbReference type="EMBL" id="MCO1658457.1"/>
    </source>
</evidence>
<protein>
    <submittedName>
        <fullName evidence="7">TetR/AcrR family transcriptional regulator</fullName>
    </submittedName>
</protein>
<dbReference type="Pfam" id="PF00440">
    <property type="entry name" value="TetR_N"/>
    <property type="match status" value="1"/>
</dbReference>
<evidence type="ECO:0000259" key="6">
    <source>
        <dbReference type="PROSITE" id="PS50977"/>
    </source>
</evidence>
<organism evidence="7 8">
    <name type="scientific">Pseudonocardia humida</name>
    <dbReference type="NCBI Taxonomy" id="2800819"/>
    <lineage>
        <taxon>Bacteria</taxon>
        <taxon>Bacillati</taxon>
        <taxon>Actinomycetota</taxon>
        <taxon>Actinomycetes</taxon>
        <taxon>Pseudonocardiales</taxon>
        <taxon>Pseudonocardiaceae</taxon>
        <taxon>Pseudonocardia</taxon>
    </lineage>
</organism>
<name>A0ABT1A605_9PSEU</name>
<evidence type="ECO:0000256" key="1">
    <source>
        <dbReference type="ARBA" id="ARBA00022491"/>
    </source>
</evidence>
<reference evidence="7" key="1">
    <citation type="submission" date="2021-04" db="EMBL/GenBank/DDBJ databases">
        <title>Pseudonocardia sp. nov., isolated from sandy soil of mangrove forest.</title>
        <authorList>
            <person name="Zan Z."/>
            <person name="Huang R."/>
            <person name="Liu W."/>
        </authorList>
    </citation>
    <scope>NUCLEOTIDE SEQUENCE</scope>
    <source>
        <strain evidence="7">S2-4</strain>
    </source>
</reference>
<accession>A0ABT1A605</accession>
<comment type="caution">
    <text evidence="7">The sequence shown here is derived from an EMBL/GenBank/DDBJ whole genome shotgun (WGS) entry which is preliminary data.</text>
</comment>
<dbReference type="InterPro" id="IPR050109">
    <property type="entry name" value="HTH-type_TetR-like_transc_reg"/>
</dbReference>
<keyword evidence="4" id="KW-0804">Transcription</keyword>
<dbReference type="SUPFAM" id="SSF46689">
    <property type="entry name" value="Homeodomain-like"/>
    <property type="match status" value="1"/>
</dbReference>
<evidence type="ECO:0000313" key="8">
    <source>
        <dbReference type="Proteomes" id="UP001165283"/>
    </source>
</evidence>
<proteinExistence type="predicted"/>
<gene>
    <name evidence="7" type="ORF">KDL28_25655</name>
</gene>
<keyword evidence="8" id="KW-1185">Reference proteome</keyword>
<keyword evidence="2" id="KW-0805">Transcription regulation</keyword>
<dbReference type="InterPro" id="IPR039538">
    <property type="entry name" value="BetI_C"/>
</dbReference>
<dbReference type="EMBL" id="JAGSOV010000054">
    <property type="protein sequence ID" value="MCO1658457.1"/>
    <property type="molecule type" value="Genomic_DNA"/>
</dbReference>
<feature type="DNA-binding region" description="H-T-H motif" evidence="5">
    <location>
        <begin position="24"/>
        <end position="43"/>
    </location>
</feature>
<sequence>MSHRDDLLAGARRCLVEKGYRRTTARDIATASGAHLASIGYHFGSKDGLMATAVIAATDEWGTRLEQAARAAAAGRDDPAERLVALLTELVAALPEAHDLHVAGVQALGEAPFDAVLREALAAGMRGGREVLAELLLGPRAAGATPQAVLALGAAAYALVTGFIVQALVEPDALPDAPALAAAVRLLVPGADHPAA</sequence>
<dbReference type="SUPFAM" id="SSF48498">
    <property type="entry name" value="Tetracyclin repressor-like, C-terminal domain"/>
    <property type="match status" value="1"/>
</dbReference>
<dbReference type="RefSeq" id="WP_252442417.1">
    <property type="nucleotide sequence ID" value="NZ_JAGSOV010000054.1"/>
</dbReference>
<keyword evidence="3 5" id="KW-0238">DNA-binding</keyword>
<dbReference type="InterPro" id="IPR036271">
    <property type="entry name" value="Tet_transcr_reg_TetR-rel_C_sf"/>
</dbReference>
<keyword evidence="1" id="KW-0678">Repressor</keyword>
<dbReference type="PANTHER" id="PTHR30055">
    <property type="entry name" value="HTH-TYPE TRANSCRIPTIONAL REGULATOR RUTR"/>
    <property type="match status" value="1"/>
</dbReference>
<feature type="domain" description="HTH tetR-type" evidence="6">
    <location>
        <begin position="1"/>
        <end position="61"/>
    </location>
</feature>
<evidence type="ECO:0000256" key="3">
    <source>
        <dbReference type="ARBA" id="ARBA00023125"/>
    </source>
</evidence>
<evidence type="ECO:0000256" key="2">
    <source>
        <dbReference type="ARBA" id="ARBA00023015"/>
    </source>
</evidence>